<dbReference type="EMBL" id="LAQU01000007">
    <property type="protein sequence ID" value="KKB63878.1"/>
    <property type="molecule type" value="Genomic_DNA"/>
</dbReference>
<accession>A0A0F5K1A0</accession>
<reference evidence="2 3" key="1">
    <citation type="submission" date="2015-03" db="EMBL/GenBank/DDBJ databases">
        <title>Draft Genome Sequence of Burkholderia andropogonis type strain ICMP2807, isolated from Sorghum bicolor.</title>
        <authorList>
            <person name="Lopes-Santos L."/>
            <person name="Castro D.B."/>
            <person name="Ottoboni L.M."/>
            <person name="Park D."/>
            <person name="Weirc B.S."/>
            <person name="Destefano S.A."/>
        </authorList>
    </citation>
    <scope>NUCLEOTIDE SEQUENCE [LARGE SCALE GENOMIC DNA]</scope>
    <source>
        <strain evidence="2 3">ICMP2807</strain>
    </source>
</reference>
<gene>
    <name evidence="2" type="ORF">WM40_09510</name>
</gene>
<evidence type="ECO:0000313" key="2">
    <source>
        <dbReference type="EMBL" id="KKB63878.1"/>
    </source>
</evidence>
<proteinExistence type="predicted"/>
<evidence type="ECO:0008006" key="4">
    <source>
        <dbReference type="Google" id="ProtNLM"/>
    </source>
</evidence>
<keyword evidence="3" id="KW-1185">Reference proteome</keyword>
<dbReference type="PATRIC" id="fig|28092.6.peg.2239"/>
<dbReference type="STRING" id="28092.WM40_09510"/>
<dbReference type="RefSeq" id="WP_024902073.1">
    <property type="nucleotide sequence ID" value="NZ_CADFGU010000001.1"/>
</dbReference>
<feature type="region of interest" description="Disordered" evidence="1">
    <location>
        <begin position="102"/>
        <end position="130"/>
    </location>
</feature>
<dbReference type="AlphaFoldDB" id="A0A0F5K1A0"/>
<evidence type="ECO:0000313" key="3">
    <source>
        <dbReference type="Proteomes" id="UP000033618"/>
    </source>
</evidence>
<name>A0A0F5K1A0_9BURK</name>
<evidence type="ECO:0000256" key="1">
    <source>
        <dbReference type="SAM" id="MobiDB-lite"/>
    </source>
</evidence>
<dbReference type="OrthoDB" id="9033895at2"/>
<comment type="caution">
    <text evidence="2">The sequence shown here is derived from an EMBL/GenBank/DDBJ whole genome shotgun (WGS) entry which is preliminary data.</text>
</comment>
<feature type="compositionally biased region" description="Basic and acidic residues" evidence="1">
    <location>
        <begin position="8"/>
        <end position="21"/>
    </location>
</feature>
<feature type="compositionally biased region" description="Basic and acidic residues" evidence="1">
    <location>
        <begin position="66"/>
        <end position="78"/>
    </location>
</feature>
<feature type="compositionally biased region" description="Basic and acidic residues" evidence="1">
    <location>
        <begin position="45"/>
        <end position="57"/>
    </location>
</feature>
<dbReference type="Proteomes" id="UP000033618">
    <property type="component" value="Unassembled WGS sequence"/>
</dbReference>
<feature type="region of interest" description="Disordered" evidence="1">
    <location>
        <begin position="1"/>
        <end position="85"/>
    </location>
</feature>
<protein>
    <recommendedName>
        <fullName evidence="4">Chemotaxis protein</fullName>
    </recommendedName>
</protein>
<sequence length="130" mass="13371">MSGSTLHPPEDGRQVLGRGHDTGALGPSDSSDSGSDVQGAVRHPRGVESELDTHALEQGDLELNSDTDRAGTGERAAADGDGTTVLDADLVPDAMDSLADIADGSRSASVDDNDGAVEQAAFDTEKRRRA</sequence>
<organism evidence="2 3">
    <name type="scientific">Robbsia andropogonis</name>
    <dbReference type="NCBI Taxonomy" id="28092"/>
    <lineage>
        <taxon>Bacteria</taxon>
        <taxon>Pseudomonadati</taxon>
        <taxon>Pseudomonadota</taxon>
        <taxon>Betaproteobacteria</taxon>
        <taxon>Burkholderiales</taxon>
        <taxon>Burkholderiaceae</taxon>
        <taxon>Robbsia</taxon>
    </lineage>
</organism>